<evidence type="ECO:0000313" key="2">
    <source>
        <dbReference type="Proteomes" id="UP000748752"/>
    </source>
</evidence>
<dbReference type="Proteomes" id="UP000748752">
    <property type="component" value="Unassembled WGS sequence"/>
</dbReference>
<organism evidence="1 2">
    <name type="scientific">Thiohalocapsa halophila</name>
    <dbReference type="NCBI Taxonomy" id="69359"/>
    <lineage>
        <taxon>Bacteria</taxon>
        <taxon>Pseudomonadati</taxon>
        <taxon>Pseudomonadota</taxon>
        <taxon>Gammaproteobacteria</taxon>
        <taxon>Chromatiales</taxon>
        <taxon>Chromatiaceae</taxon>
        <taxon>Thiohalocapsa</taxon>
    </lineage>
</organism>
<sequence>MRRAWTTDASAEPSPPWLNFSCCFTGRQTRHNHWSAQLPFKLKGVSKKRRTFGTPKLVLGDEMQGRFVGLLPVKDGGQGAAPGLH</sequence>
<keyword evidence="2" id="KW-1185">Reference proteome</keyword>
<evidence type="ECO:0008006" key="3">
    <source>
        <dbReference type="Google" id="ProtNLM"/>
    </source>
</evidence>
<protein>
    <recommendedName>
        <fullName evidence="3">Transposase</fullName>
    </recommendedName>
</protein>
<dbReference type="RefSeq" id="WP_200240837.1">
    <property type="nucleotide sequence ID" value="NZ_NRRV01000062.1"/>
</dbReference>
<name>A0ABS1CLX8_9GAMM</name>
<accession>A0ABS1CLX8</accession>
<dbReference type="EMBL" id="NRRV01000062">
    <property type="protein sequence ID" value="MBK1632947.1"/>
    <property type="molecule type" value="Genomic_DNA"/>
</dbReference>
<gene>
    <name evidence="1" type="ORF">CKO31_19770</name>
</gene>
<reference evidence="1 2" key="1">
    <citation type="journal article" date="2020" name="Microorganisms">
        <title>Osmotic Adaptation and Compatible Solute Biosynthesis of Phototrophic Bacteria as Revealed from Genome Analyses.</title>
        <authorList>
            <person name="Imhoff J.F."/>
            <person name="Rahn T."/>
            <person name="Kunzel S."/>
            <person name="Keller A."/>
            <person name="Neulinger S.C."/>
        </authorList>
    </citation>
    <scope>NUCLEOTIDE SEQUENCE [LARGE SCALE GENOMIC DNA]</scope>
    <source>
        <strain evidence="1 2">DSM 6210</strain>
    </source>
</reference>
<comment type="caution">
    <text evidence="1">The sequence shown here is derived from an EMBL/GenBank/DDBJ whole genome shotgun (WGS) entry which is preliminary data.</text>
</comment>
<proteinExistence type="predicted"/>
<evidence type="ECO:0000313" key="1">
    <source>
        <dbReference type="EMBL" id="MBK1632947.1"/>
    </source>
</evidence>